<dbReference type="GO" id="GO:0071949">
    <property type="term" value="F:FAD binding"/>
    <property type="evidence" value="ECO:0007669"/>
    <property type="project" value="InterPro"/>
</dbReference>
<dbReference type="PANTHER" id="PTHR46720:SF1">
    <property type="entry name" value="HYDROXYLASE, PUTATIVE (AFU_ORTHOLOGUE AFUA_8G06050)-RELATED"/>
    <property type="match status" value="1"/>
</dbReference>
<dbReference type="InterPro" id="IPR051104">
    <property type="entry name" value="FAD_monoxygenase"/>
</dbReference>
<dbReference type="AlphaFoldDB" id="A0A384JZE4"/>
<evidence type="ECO:0000256" key="1">
    <source>
        <dbReference type="ARBA" id="ARBA00022630"/>
    </source>
</evidence>
<dbReference type="GO" id="GO:0044550">
    <property type="term" value="P:secondary metabolite biosynthetic process"/>
    <property type="evidence" value="ECO:0007669"/>
    <property type="project" value="TreeGrafter"/>
</dbReference>
<evidence type="ECO:0000256" key="2">
    <source>
        <dbReference type="ARBA" id="ARBA00022827"/>
    </source>
</evidence>
<dbReference type="OrthoDB" id="16820at2759"/>
<dbReference type="KEGG" id="bfu:BCIN_12g04900"/>
<evidence type="ECO:0000313" key="5">
    <source>
        <dbReference type="EMBL" id="ATZ55945.1"/>
    </source>
</evidence>
<dbReference type="GO" id="GO:0016491">
    <property type="term" value="F:oxidoreductase activity"/>
    <property type="evidence" value="ECO:0007669"/>
    <property type="project" value="UniProtKB-KW"/>
</dbReference>
<reference evidence="5 6" key="2">
    <citation type="journal article" date="2012" name="Eukaryot. Cell">
        <title>Genome update of Botrytis cinerea strains B05.10 and T4.</title>
        <authorList>
            <person name="Staats M."/>
            <person name="van Kan J.A."/>
        </authorList>
    </citation>
    <scope>NUCLEOTIDE SEQUENCE [LARGE SCALE GENOMIC DNA]</scope>
    <source>
        <strain evidence="5 6">B05.10</strain>
    </source>
</reference>
<keyword evidence="1" id="KW-0285">Flavoprotein</keyword>
<evidence type="ECO:0000313" key="6">
    <source>
        <dbReference type="Proteomes" id="UP000001798"/>
    </source>
</evidence>
<proteinExistence type="predicted"/>
<dbReference type="PANTHER" id="PTHR46720">
    <property type="entry name" value="HYDROXYLASE, PUTATIVE (AFU_ORTHOLOGUE AFUA_3G01460)-RELATED"/>
    <property type="match status" value="1"/>
</dbReference>
<name>A0A384JZE4_BOTFB</name>
<gene>
    <name evidence="5" type="ORF">BCIN_12g04900</name>
</gene>
<dbReference type="FunFam" id="3.50.50.60:FF:000156">
    <property type="entry name" value="Salicylate hydroxylase, putative"/>
    <property type="match status" value="1"/>
</dbReference>
<dbReference type="GeneID" id="5434409"/>
<evidence type="ECO:0000256" key="3">
    <source>
        <dbReference type="ARBA" id="ARBA00023002"/>
    </source>
</evidence>
<dbReference type="InterPro" id="IPR036188">
    <property type="entry name" value="FAD/NAD-bd_sf"/>
</dbReference>
<sequence>MNIIPLNGHIVSRRITNRLKEDIYQVNILHSKDFTNILCIPPIKMSAPSSKEVAIIGSGLSGLTLALALQQNNIQCRVYESRPAPLNIGGAVMLSPNALKILKALNVYDRLRHKGYNFDNLEYRTAGDGKLVEIQEFGSEEKYGFPALRIYRHILITELLEMFKEQDIPITFGKKFSHITSETDKQVEWEFTDGTTGTAPLLIGADGIHSTVRRYLYPDLETKFTGMVGITAAVPTSQLQLPEGYHIPVTIMSPKGAFVIAPQQEDGSEVLIGKQLRIEEKDRAGWNDLSSNKEESVKFLQSNNDLFPEIVHNAVSKISHDKINVWPFYIVPKLDNWVSENRRVVILGDAAHAIPPSAGQGINQAFEDVYIFALLLAKSDKGDTQNALSFWQEYRQKRVGKVLELNQQIDLRRLPGNSADQKREPFELSWLYSADFEADVQEWVDQQGRH</sequence>
<protein>
    <recommendedName>
        <fullName evidence="4">FAD-binding domain-containing protein</fullName>
    </recommendedName>
</protein>
<keyword evidence="2" id="KW-0274">FAD</keyword>
<keyword evidence="3" id="KW-0560">Oxidoreductase</keyword>
<dbReference type="PRINTS" id="PR00420">
    <property type="entry name" value="RNGMNOXGNASE"/>
</dbReference>
<organism evidence="5 6">
    <name type="scientific">Botryotinia fuckeliana (strain B05.10)</name>
    <name type="common">Noble rot fungus</name>
    <name type="synonym">Botrytis cinerea</name>
    <dbReference type="NCBI Taxonomy" id="332648"/>
    <lineage>
        <taxon>Eukaryota</taxon>
        <taxon>Fungi</taxon>
        <taxon>Dikarya</taxon>
        <taxon>Ascomycota</taxon>
        <taxon>Pezizomycotina</taxon>
        <taxon>Leotiomycetes</taxon>
        <taxon>Helotiales</taxon>
        <taxon>Sclerotiniaceae</taxon>
        <taxon>Botrytis</taxon>
    </lineage>
</organism>
<dbReference type="RefSeq" id="XP_024552282.1">
    <property type="nucleotide sequence ID" value="XM_024696472.1"/>
</dbReference>
<reference evidence="5 6" key="3">
    <citation type="journal article" date="2017" name="Mol. Plant Pathol.">
        <title>A gapless genome sequence of the fungus Botrytis cinerea.</title>
        <authorList>
            <person name="Van Kan J.A."/>
            <person name="Stassen J.H."/>
            <person name="Mosbach A."/>
            <person name="Van Der Lee T.A."/>
            <person name="Faino L."/>
            <person name="Farmer A.D."/>
            <person name="Papasotiriou D.G."/>
            <person name="Zhou S."/>
            <person name="Seidl M.F."/>
            <person name="Cottam E."/>
            <person name="Edel D."/>
            <person name="Hahn M."/>
            <person name="Schwartz D.C."/>
            <person name="Dietrich R.A."/>
            <person name="Widdison S."/>
            <person name="Scalliet G."/>
        </authorList>
    </citation>
    <scope>NUCLEOTIDE SEQUENCE [LARGE SCALE GENOMIC DNA]</scope>
    <source>
        <strain evidence="5 6">B05.10</strain>
    </source>
</reference>
<dbReference type="Proteomes" id="UP000001798">
    <property type="component" value="Chromosome 12"/>
</dbReference>
<keyword evidence="6" id="KW-1185">Reference proteome</keyword>
<evidence type="ECO:0000259" key="4">
    <source>
        <dbReference type="Pfam" id="PF01494"/>
    </source>
</evidence>
<dbReference type="EMBL" id="CP009816">
    <property type="protein sequence ID" value="ATZ55945.1"/>
    <property type="molecule type" value="Genomic_DNA"/>
</dbReference>
<reference evidence="5 6" key="1">
    <citation type="journal article" date="2011" name="PLoS Genet.">
        <title>Genomic analysis of the necrotrophic fungal pathogens Sclerotinia sclerotiorum and Botrytis cinerea.</title>
        <authorList>
            <person name="Amselem J."/>
            <person name="Cuomo C.A."/>
            <person name="van Kan J.A."/>
            <person name="Viaud M."/>
            <person name="Benito E.P."/>
            <person name="Couloux A."/>
            <person name="Coutinho P.M."/>
            <person name="de Vries R.P."/>
            <person name="Dyer P.S."/>
            <person name="Fillinger S."/>
            <person name="Fournier E."/>
            <person name="Gout L."/>
            <person name="Hahn M."/>
            <person name="Kohn L."/>
            <person name="Lapalu N."/>
            <person name="Plummer K.M."/>
            <person name="Pradier J.M."/>
            <person name="Quevillon E."/>
            <person name="Sharon A."/>
            <person name="Simon A."/>
            <person name="ten Have A."/>
            <person name="Tudzynski B."/>
            <person name="Tudzynski P."/>
            <person name="Wincker P."/>
            <person name="Andrew M."/>
            <person name="Anthouard V."/>
            <person name="Beever R.E."/>
            <person name="Beffa R."/>
            <person name="Benoit I."/>
            <person name="Bouzid O."/>
            <person name="Brault B."/>
            <person name="Chen Z."/>
            <person name="Choquer M."/>
            <person name="Collemare J."/>
            <person name="Cotton P."/>
            <person name="Danchin E.G."/>
            <person name="Da Silva C."/>
            <person name="Gautier A."/>
            <person name="Giraud C."/>
            <person name="Giraud T."/>
            <person name="Gonzalez C."/>
            <person name="Grossetete S."/>
            <person name="Guldener U."/>
            <person name="Henrissat B."/>
            <person name="Howlett B.J."/>
            <person name="Kodira C."/>
            <person name="Kretschmer M."/>
            <person name="Lappartient A."/>
            <person name="Leroch M."/>
            <person name="Levis C."/>
            <person name="Mauceli E."/>
            <person name="Neuveglise C."/>
            <person name="Oeser B."/>
            <person name="Pearson M."/>
            <person name="Poulain J."/>
            <person name="Poussereau N."/>
            <person name="Quesneville H."/>
            <person name="Rascle C."/>
            <person name="Schumacher J."/>
            <person name="Segurens B."/>
            <person name="Sexton A."/>
            <person name="Silva E."/>
            <person name="Sirven C."/>
            <person name="Soanes D.M."/>
            <person name="Talbot N.J."/>
            <person name="Templeton M."/>
            <person name="Yandava C."/>
            <person name="Yarden O."/>
            <person name="Zeng Q."/>
            <person name="Rollins J.A."/>
            <person name="Lebrun M.H."/>
            <person name="Dickman M."/>
        </authorList>
    </citation>
    <scope>NUCLEOTIDE SEQUENCE [LARGE SCALE GENOMIC DNA]</scope>
    <source>
        <strain evidence="5 6">B05.10</strain>
    </source>
</reference>
<accession>A0A384JZE4</accession>
<dbReference type="Gene3D" id="3.50.50.60">
    <property type="entry name" value="FAD/NAD(P)-binding domain"/>
    <property type="match status" value="1"/>
</dbReference>
<feature type="domain" description="FAD-binding" evidence="4">
    <location>
        <begin position="52"/>
        <end position="388"/>
    </location>
</feature>
<dbReference type="Pfam" id="PF01494">
    <property type="entry name" value="FAD_binding_3"/>
    <property type="match status" value="1"/>
</dbReference>
<dbReference type="VEuPathDB" id="FungiDB:Bcin12g04900"/>
<dbReference type="InterPro" id="IPR002938">
    <property type="entry name" value="FAD-bd"/>
</dbReference>
<dbReference type="SUPFAM" id="SSF51905">
    <property type="entry name" value="FAD/NAD(P)-binding domain"/>
    <property type="match status" value="1"/>
</dbReference>